<evidence type="ECO:0000259" key="18">
    <source>
        <dbReference type="PROSITE" id="PS50222"/>
    </source>
</evidence>
<comment type="subunit">
    <text evidence="14">Homodimer (via N-terminus).</text>
</comment>
<dbReference type="PANTHER" id="PTHR45678">
    <property type="entry name" value="MITOCHONDRIAL 2-OXODICARBOXYLATE CARRIER 1-RELATED"/>
    <property type="match status" value="1"/>
</dbReference>
<comment type="catalytic activity">
    <reaction evidence="13">
        <text>3-sulfino-L-alanine(out) + L-aspartate(in) = 3-sulfino-L-alanine(in) + L-aspartate(out)</text>
        <dbReference type="Rhea" id="RHEA:70975"/>
        <dbReference type="ChEBI" id="CHEBI:29991"/>
        <dbReference type="ChEBI" id="CHEBI:61085"/>
    </reaction>
</comment>
<dbReference type="SUPFAM" id="SSF47473">
    <property type="entry name" value="EF-hand"/>
    <property type="match status" value="2"/>
</dbReference>
<evidence type="ECO:0000256" key="5">
    <source>
        <dbReference type="ARBA" id="ARBA00022723"/>
    </source>
</evidence>
<keyword evidence="11" id="KW-0496">Mitochondrion</keyword>
<evidence type="ECO:0000256" key="3">
    <source>
        <dbReference type="ARBA" id="ARBA00022448"/>
    </source>
</evidence>
<name>A0A2G8KWW8_STIJA</name>
<feature type="repeat" description="Solcar" evidence="17">
    <location>
        <begin position="348"/>
        <end position="439"/>
    </location>
</feature>
<evidence type="ECO:0000313" key="19">
    <source>
        <dbReference type="EMBL" id="PIK52462.1"/>
    </source>
</evidence>
<comment type="catalytic activity">
    <reaction evidence="16">
        <text>3-sulfino-L-alanine(out) + L-glutamate(in) + H(+)(in) = 3-sulfino-L-alanine(in) + L-glutamate(out) + H(+)(out)</text>
        <dbReference type="Rhea" id="RHEA:70967"/>
        <dbReference type="ChEBI" id="CHEBI:15378"/>
        <dbReference type="ChEBI" id="CHEBI:29985"/>
        <dbReference type="ChEBI" id="CHEBI:61085"/>
    </reaction>
</comment>
<dbReference type="PRINTS" id="PR00926">
    <property type="entry name" value="MITOCARRIER"/>
</dbReference>
<dbReference type="Pfam" id="PF00036">
    <property type="entry name" value="EF-hand_1"/>
    <property type="match status" value="1"/>
</dbReference>
<keyword evidence="9" id="KW-1133">Transmembrane helix</keyword>
<evidence type="ECO:0000256" key="1">
    <source>
        <dbReference type="ARBA" id="ARBA00004448"/>
    </source>
</evidence>
<organism evidence="19 20">
    <name type="scientific">Stichopus japonicus</name>
    <name type="common">Sea cucumber</name>
    <dbReference type="NCBI Taxonomy" id="307972"/>
    <lineage>
        <taxon>Eukaryota</taxon>
        <taxon>Metazoa</taxon>
        <taxon>Echinodermata</taxon>
        <taxon>Eleutherozoa</taxon>
        <taxon>Echinozoa</taxon>
        <taxon>Holothuroidea</taxon>
        <taxon>Aspidochirotacea</taxon>
        <taxon>Aspidochirotida</taxon>
        <taxon>Stichopodidae</taxon>
        <taxon>Apostichopus</taxon>
    </lineage>
</organism>
<evidence type="ECO:0000256" key="4">
    <source>
        <dbReference type="ARBA" id="ARBA00022692"/>
    </source>
</evidence>
<dbReference type="GO" id="GO:0005313">
    <property type="term" value="F:L-glutamate transmembrane transporter activity"/>
    <property type="evidence" value="ECO:0007669"/>
    <property type="project" value="TreeGrafter"/>
</dbReference>
<comment type="caution">
    <text evidence="19">The sequence shown here is derived from an EMBL/GenBank/DDBJ whole genome shotgun (WGS) entry which is preliminary data.</text>
</comment>
<feature type="repeat" description="Solcar" evidence="17">
    <location>
        <begin position="539"/>
        <end position="627"/>
    </location>
</feature>
<keyword evidence="7" id="KW-0999">Mitochondrion inner membrane</keyword>
<evidence type="ECO:0000313" key="20">
    <source>
        <dbReference type="Proteomes" id="UP000230750"/>
    </source>
</evidence>
<dbReference type="InterPro" id="IPR002067">
    <property type="entry name" value="MCP"/>
</dbReference>
<accession>A0A2G8KWW8</accession>
<keyword evidence="5" id="KW-0479">Metal-binding</keyword>
<dbReference type="InterPro" id="IPR051028">
    <property type="entry name" value="Mito_Solute_Carrier"/>
</dbReference>
<feature type="domain" description="EF-hand" evidence="18">
    <location>
        <begin position="185"/>
        <end position="220"/>
    </location>
</feature>
<dbReference type="PROSITE" id="PS50222">
    <property type="entry name" value="EF_HAND_2"/>
    <property type="match status" value="2"/>
</dbReference>
<evidence type="ECO:0000256" key="16">
    <source>
        <dbReference type="ARBA" id="ARBA00048652"/>
    </source>
</evidence>
<protein>
    <submittedName>
        <fullName evidence="19">Putative calcium-binding mitochondrial carrier protein Aralar1 isoform X2</fullName>
    </submittedName>
</protein>
<dbReference type="GO" id="GO:0043490">
    <property type="term" value="P:malate-aspartate shuttle"/>
    <property type="evidence" value="ECO:0007669"/>
    <property type="project" value="TreeGrafter"/>
</dbReference>
<dbReference type="InterPro" id="IPR011992">
    <property type="entry name" value="EF-hand-dom_pair"/>
</dbReference>
<feature type="domain" description="EF-hand" evidence="18">
    <location>
        <begin position="114"/>
        <end position="149"/>
    </location>
</feature>
<keyword evidence="12 17" id="KW-0472">Membrane</keyword>
<keyword evidence="4 17" id="KW-0812">Transmembrane</keyword>
<dbReference type="PROSITE" id="PS50920">
    <property type="entry name" value="SOLCAR"/>
    <property type="match status" value="3"/>
</dbReference>
<evidence type="ECO:0000256" key="15">
    <source>
        <dbReference type="ARBA" id="ARBA00047487"/>
    </source>
</evidence>
<evidence type="ECO:0000256" key="14">
    <source>
        <dbReference type="ARBA" id="ARBA00038674"/>
    </source>
</evidence>
<reference evidence="19 20" key="1">
    <citation type="journal article" date="2017" name="PLoS Biol.">
        <title>The sea cucumber genome provides insights into morphological evolution and visceral regeneration.</title>
        <authorList>
            <person name="Zhang X."/>
            <person name="Sun L."/>
            <person name="Yuan J."/>
            <person name="Sun Y."/>
            <person name="Gao Y."/>
            <person name="Zhang L."/>
            <person name="Li S."/>
            <person name="Dai H."/>
            <person name="Hamel J.F."/>
            <person name="Liu C."/>
            <person name="Yu Y."/>
            <person name="Liu S."/>
            <person name="Lin W."/>
            <person name="Guo K."/>
            <person name="Jin S."/>
            <person name="Xu P."/>
            <person name="Storey K.B."/>
            <person name="Huan P."/>
            <person name="Zhang T."/>
            <person name="Zhou Y."/>
            <person name="Zhang J."/>
            <person name="Lin C."/>
            <person name="Li X."/>
            <person name="Xing L."/>
            <person name="Huo D."/>
            <person name="Sun M."/>
            <person name="Wang L."/>
            <person name="Mercier A."/>
            <person name="Li F."/>
            <person name="Yang H."/>
            <person name="Xiang J."/>
        </authorList>
    </citation>
    <scope>NUCLEOTIDE SEQUENCE [LARGE SCALE GENOMIC DNA]</scope>
    <source>
        <strain evidence="19">Shaxun</strain>
        <tissue evidence="19">Muscle</tissue>
    </source>
</reference>
<keyword evidence="8" id="KW-0106">Calcium</keyword>
<keyword evidence="20" id="KW-1185">Reference proteome</keyword>
<dbReference type="SUPFAM" id="SSF103506">
    <property type="entry name" value="Mitochondrial carrier"/>
    <property type="match status" value="1"/>
</dbReference>
<dbReference type="GO" id="GO:0005509">
    <property type="term" value="F:calcium ion binding"/>
    <property type="evidence" value="ECO:0007669"/>
    <property type="project" value="InterPro"/>
</dbReference>
<dbReference type="Proteomes" id="UP000230750">
    <property type="component" value="Unassembled WGS sequence"/>
</dbReference>
<dbReference type="Pfam" id="PF00153">
    <property type="entry name" value="Mito_carr"/>
    <property type="match status" value="3"/>
</dbReference>
<dbReference type="OrthoDB" id="2161at2759"/>
<proteinExistence type="inferred from homology"/>
<sequence>MASNMIGLKRASCDSGAPVSRALHLIKRADAGELRKIFQKNASVEKKGEQFMTSEDFIRGYLGMQAERNYQCRYEAPGWSGGSDERWITAFVYDGIVRLISFIEFQAFEALLCSPDALHMVAFQLFDTNGSGFISFDEFKGVYSATEVHKEIPFNFDCRFVRLHFGQNKKKELSYEEFTQFLQNVQEEHARQAFVRFDSSNHGRITALDFRKIMTTIKGHMVTDFVEDNLVSVAGGETKHLVSFPYFNAFNSLLNNMEVIRRIYSSVTKGDHRVSVTKEEFLHAAQEYSQITPLEVNILFHLCCQGKSTGRLAHEDIESIAPKGDLIASLQVQQPAAKVDRTAMVQTLETAYRFTLGSIAGACGATAVYPIDLVKTRIQNQRGGRFIGELMYENSFDCFAKVIRHEGLLGLYRGLPPQIIGVAPEKAIKLTMNDFIRDRLRTTDGSIVLAGEILAGSCAGASQVVFTNPLEIVKIRLQVAGEIQTGPRVSAISVMRDLGFFGLYKGARACFLRDIPFSGIYFPAYAHLKSKFADEDGHNSPTSLLVAGTIAGAPAAYFTTPADVIKTRLQVVARAGQTTYSGVFDCARKILQQEGFRAFWKGGPARIFRSSPQFGVTLFTYELLQRFLYVDFGGKRPEGSEVVLPTHPADLPPINPDHIGGLRLAVATFAGVETKFGLFLPKFRNPAHQS</sequence>
<dbReference type="GO" id="GO:0005743">
    <property type="term" value="C:mitochondrial inner membrane"/>
    <property type="evidence" value="ECO:0007669"/>
    <property type="project" value="UniProtKB-SubCell"/>
</dbReference>
<dbReference type="GO" id="GO:0015183">
    <property type="term" value="F:L-aspartate transmembrane transporter activity"/>
    <property type="evidence" value="ECO:0007669"/>
    <property type="project" value="TreeGrafter"/>
</dbReference>
<dbReference type="PANTHER" id="PTHR45678:SF9">
    <property type="entry name" value="CALCIUM-BINDING MITOCHONDRIAL CARRIER PROTEIN ARALAR1"/>
    <property type="match status" value="1"/>
</dbReference>
<dbReference type="Gene3D" id="1.10.238.10">
    <property type="entry name" value="EF-hand"/>
    <property type="match status" value="1"/>
</dbReference>
<dbReference type="FunFam" id="1.50.40.10:FF:000004">
    <property type="entry name" value="Calcium-binding mitochondrial carrier protein Aralar1"/>
    <property type="match status" value="1"/>
</dbReference>
<dbReference type="InterPro" id="IPR018108">
    <property type="entry name" value="MCP_transmembrane"/>
</dbReference>
<feature type="repeat" description="Solcar" evidence="17">
    <location>
        <begin position="447"/>
        <end position="531"/>
    </location>
</feature>
<dbReference type="Gene3D" id="1.50.40.10">
    <property type="entry name" value="Mitochondrial carrier domain"/>
    <property type="match status" value="1"/>
</dbReference>
<comment type="catalytic activity">
    <reaction evidence="15">
        <text>L-aspartate(in) + L-glutamate(out) + H(+)(out) = L-aspartate(out) + L-glutamate(in) + H(+)(in)</text>
        <dbReference type="Rhea" id="RHEA:70783"/>
        <dbReference type="ChEBI" id="CHEBI:15378"/>
        <dbReference type="ChEBI" id="CHEBI:29985"/>
        <dbReference type="ChEBI" id="CHEBI:29991"/>
    </reaction>
</comment>
<evidence type="ECO:0000256" key="12">
    <source>
        <dbReference type="ARBA" id="ARBA00023136"/>
    </source>
</evidence>
<gene>
    <name evidence="19" type="ORF">BSL78_10666</name>
</gene>
<evidence type="ECO:0000256" key="6">
    <source>
        <dbReference type="ARBA" id="ARBA00022737"/>
    </source>
</evidence>
<evidence type="ECO:0000256" key="8">
    <source>
        <dbReference type="ARBA" id="ARBA00022837"/>
    </source>
</evidence>
<keyword evidence="3" id="KW-0813">Transport</keyword>
<evidence type="ECO:0000256" key="2">
    <source>
        <dbReference type="ARBA" id="ARBA00006375"/>
    </source>
</evidence>
<dbReference type="EMBL" id="MRZV01000328">
    <property type="protein sequence ID" value="PIK52462.1"/>
    <property type="molecule type" value="Genomic_DNA"/>
</dbReference>
<dbReference type="SMART" id="SM00054">
    <property type="entry name" value="EFh"/>
    <property type="match status" value="2"/>
</dbReference>
<evidence type="ECO:0000256" key="7">
    <source>
        <dbReference type="ARBA" id="ARBA00022792"/>
    </source>
</evidence>
<dbReference type="FunFam" id="1.10.238.10:FF:000064">
    <property type="entry name" value="calcium-binding mitochondrial carrier protein Aralar1 isoform X1"/>
    <property type="match status" value="1"/>
</dbReference>
<evidence type="ECO:0000256" key="13">
    <source>
        <dbReference type="ARBA" id="ARBA00037019"/>
    </source>
</evidence>
<evidence type="ECO:0000256" key="10">
    <source>
        <dbReference type="ARBA" id="ARBA00022990"/>
    </source>
</evidence>
<dbReference type="InterPro" id="IPR002048">
    <property type="entry name" value="EF_hand_dom"/>
</dbReference>
<evidence type="ECO:0000256" key="17">
    <source>
        <dbReference type="PROSITE-ProRule" id="PRU00282"/>
    </source>
</evidence>
<keyword evidence="6" id="KW-0677">Repeat</keyword>
<dbReference type="InterPro" id="IPR018247">
    <property type="entry name" value="EF_Hand_1_Ca_BS"/>
</dbReference>
<keyword evidence="10" id="KW-0007">Acetylation</keyword>
<dbReference type="InterPro" id="IPR023395">
    <property type="entry name" value="MCP_dom_sf"/>
</dbReference>
<comment type="subcellular location">
    <subcellularLocation>
        <location evidence="1">Mitochondrion inner membrane</location>
        <topology evidence="1">Multi-pass membrane protein</topology>
    </subcellularLocation>
</comment>
<evidence type="ECO:0000256" key="9">
    <source>
        <dbReference type="ARBA" id="ARBA00022989"/>
    </source>
</evidence>
<dbReference type="AlphaFoldDB" id="A0A2G8KWW8"/>
<evidence type="ECO:0000256" key="11">
    <source>
        <dbReference type="ARBA" id="ARBA00023128"/>
    </source>
</evidence>
<dbReference type="PROSITE" id="PS00018">
    <property type="entry name" value="EF_HAND_1"/>
    <property type="match status" value="1"/>
</dbReference>
<comment type="similarity">
    <text evidence="2">Belongs to the mitochondrial carrier (TC 2.A.29) family.</text>
</comment>